<accession>A0A3B3SB71</accession>
<organism evidence="1 2">
    <name type="scientific">Paramormyrops kingsleyae</name>
    <dbReference type="NCBI Taxonomy" id="1676925"/>
    <lineage>
        <taxon>Eukaryota</taxon>
        <taxon>Metazoa</taxon>
        <taxon>Chordata</taxon>
        <taxon>Craniata</taxon>
        <taxon>Vertebrata</taxon>
        <taxon>Euteleostomi</taxon>
        <taxon>Actinopterygii</taxon>
        <taxon>Neopterygii</taxon>
        <taxon>Teleostei</taxon>
        <taxon>Osteoglossocephala</taxon>
        <taxon>Osteoglossomorpha</taxon>
        <taxon>Osteoglossiformes</taxon>
        <taxon>Mormyridae</taxon>
        <taxon>Paramormyrops</taxon>
    </lineage>
</organism>
<evidence type="ECO:0000313" key="1">
    <source>
        <dbReference type="Ensembl" id="ENSPKIP00000027987.1"/>
    </source>
</evidence>
<sequence>MFVICFRFFNSDLDGCEPRKRVCKDGARTKAKITRVSEEMCAQSPYAGLERHMHLEDDVSAEASGPNASAMFVANNKEAQIMVGAEIASASVSAGPVGMKVGLGVETGARVGDDGAEVKVLGCGMSIGRTMGASFFGNELKFRLW</sequence>
<protein>
    <submittedName>
        <fullName evidence="1">Uncharacterized protein</fullName>
    </submittedName>
</protein>
<dbReference type="AlphaFoldDB" id="A0A3B3SB71"/>
<dbReference type="Ensembl" id="ENSPKIT00000008762.1">
    <property type="protein sequence ID" value="ENSPKIP00000027987.1"/>
    <property type="gene ID" value="ENSPKIG00000009811.1"/>
</dbReference>
<name>A0A3B3SB71_9TELE</name>
<evidence type="ECO:0000313" key="2">
    <source>
        <dbReference type="Proteomes" id="UP000261540"/>
    </source>
</evidence>
<reference evidence="1" key="1">
    <citation type="submission" date="2025-08" db="UniProtKB">
        <authorList>
            <consortium name="Ensembl"/>
        </authorList>
    </citation>
    <scope>IDENTIFICATION</scope>
</reference>
<keyword evidence="2" id="KW-1185">Reference proteome</keyword>
<reference evidence="1" key="2">
    <citation type="submission" date="2025-09" db="UniProtKB">
        <authorList>
            <consortium name="Ensembl"/>
        </authorList>
    </citation>
    <scope>IDENTIFICATION</scope>
</reference>
<dbReference type="Proteomes" id="UP000261540">
    <property type="component" value="Unplaced"/>
</dbReference>
<proteinExistence type="predicted"/>
<dbReference type="GeneTree" id="ENSGT00600000085659"/>